<feature type="region of interest" description="Disordered" evidence="3">
    <location>
        <begin position="1514"/>
        <end position="1549"/>
    </location>
</feature>
<dbReference type="PANTHER" id="PTHR46613:SF1">
    <property type="entry name" value="RADIAL SPOKE HEAD 10 HOMOLOG B-RELATED"/>
    <property type="match status" value="1"/>
</dbReference>
<reference evidence="5" key="1">
    <citation type="journal article" date="2015" name="PLoS Genet.">
        <title>Genome Sequence and Transcriptome Analyses of Chrysochromulina tobin: Metabolic Tools for Enhanced Algal Fitness in the Prominent Order Prymnesiales (Haptophyceae).</title>
        <authorList>
            <person name="Hovde B.T."/>
            <person name="Deodato C.R."/>
            <person name="Hunsperger H.M."/>
            <person name="Ryken S.A."/>
            <person name="Yost W."/>
            <person name="Jha R.K."/>
            <person name="Patterson J."/>
            <person name="Monnat R.J. Jr."/>
            <person name="Barlow S.B."/>
            <person name="Starkenburg S.R."/>
            <person name="Cattolico R.A."/>
        </authorList>
    </citation>
    <scope>NUCLEOTIDE SEQUENCE</scope>
    <source>
        <strain evidence="5">CCMP291</strain>
    </source>
</reference>
<dbReference type="GO" id="GO:0042995">
    <property type="term" value="C:cell projection"/>
    <property type="evidence" value="ECO:0007669"/>
    <property type="project" value="UniProtKB-SubCell"/>
</dbReference>
<organism evidence="4 5">
    <name type="scientific">Chrysochromulina tobinii</name>
    <dbReference type="NCBI Taxonomy" id="1460289"/>
    <lineage>
        <taxon>Eukaryota</taxon>
        <taxon>Haptista</taxon>
        <taxon>Haptophyta</taxon>
        <taxon>Prymnesiophyceae</taxon>
        <taxon>Prymnesiales</taxon>
        <taxon>Chrysochromulinaceae</taxon>
        <taxon>Chrysochromulina</taxon>
    </lineage>
</organism>
<feature type="region of interest" description="Disordered" evidence="3">
    <location>
        <begin position="1"/>
        <end position="166"/>
    </location>
</feature>
<dbReference type="Proteomes" id="UP000037460">
    <property type="component" value="Unassembled WGS sequence"/>
</dbReference>
<evidence type="ECO:0000313" key="4">
    <source>
        <dbReference type="EMBL" id="KOO29259.1"/>
    </source>
</evidence>
<gene>
    <name evidence="4" type="ORF">Ctob_003300</name>
</gene>
<comment type="caution">
    <text evidence="4">The sequence shown here is derived from an EMBL/GenBank/DDBJ whole genome shotgun (WGS) entry which is preliminary data.</text>
</comment>
<feature type="compositionally biased region" description="Pro residues" evidence="3">
    <location>
        <begin position="52"/>
        <end position="62"/>
    </location>
</feature>
<sequence>MPPASTSPRAKVPPLSPGKAAFEKSADAGGKSARSGSAPPARPTGAPLSARNPPPSAGPPLSPRASARPPSPRGARPSTGGLTPRRESSEPKKSGAGVAAGAKPASKEAPAAKSKDGTREAQTGASPPKEGRKATAAAAGAKLPGDLRSSKDRDNAANAAAERAASDMGVATDVRGEKEVCGPAMTLEAAVTLGARLDAAGLPHKGRAVDLTRALLAANAPRLVLTFLHYSRLSGVATLREATRFRLAGLQQLARDSGLDSRDFDLNSIARVLSMYVEDAKVGKSAAAAKDVKDSGMPPEHAELRLEQFMQLLVQLAFCWVHPRHGHALFDAPRPNQSFVNQTSVLGKIDETTAVPNAVRKLMESLLPKMKGVECQSYRERLQRDVESQTVLASYKGSIETWAEKLRASFFTSKADPLEHWSKALDAKRCLGTLTVPITDRNGQQRTYKAGLSAAQARVCFLEAQSDVSSVALGRGASMFDTGVVMEALARCGEVKYGAVEAMGTLAKCVGGMVRNVIGRANEIEVLTEAVVGKDLESTEGLAERQEAARAGAWTACWKKMVFKDMVGYPLWEQQLHDVLQPVFPDLQSIFVHYCGSSIQGTMTISSATKLGVMELLTLAKDTQLCNKQFNEDELTRQFSAANAQTALAESGSAERHATVAGVKKKQLPWDPIREAIEKRLKRDTPPQDQHLNLFEFVNFLVRVAFWRANPQWGSKYNKKDLTPVPEAMQLLLDGFLPRARRDTSGEFRELLAEDMSSQHVLSEYREKVHDWLRQALRKDSGKADGLNAAATRLTYGLWVSLMDGPDPEQQKASAARAACPKMVGLWSCRQESQITGDERVLRRNQLELHAKLSIPQVRWNFLRSQRVEQMGEGEVGDDSSYGALDYTELLECLARCAVDMFADAMKTWVPSKDAYAFTMAEAIRAFLRVLLWEASVEYVLWETMLIKAERFDAELHARPLPTQTDAEFQLFRDCWKVMPLMDLYGFPLWEKGVHDVLQAHFMPIMRIFAHYCKGISGIDSAADALEMELDEFHDFVKAARIETPIIRFDTMCTIFAKANATNTQAAYEQRKMERRNSTVQAELERNLDEKARKAREPAHKQGNRPGKAVVDYQGEFAYEGDRFKKPDNRLTLSEFLCCLVRISFLRANPKHGQYDHKGKVDPLPGCLEKMIVSCLLPNATQDASSLFREELQADRHRLAVFEANDEELRYWFHEVTRLTGAHGNKKNAKNLNMETYLDIVRGFLTFHKKPGWSIKKDGEGGLVMKRRTAGRGEVNTLSEFAIVGDCTVQRESDITGDERCKEKFTCRLSVLECKYAFLNSQSLEQMRATEASDDSDQATLDFDEFKECLARCAHAKYGEIKRIPPARGLQGLIDNLFGRASDEAIIRDATYIYATRFDWADSRPLPGQSLALHRQWRDCWQNLEIADLHHFPLWEKEVHDTLQPVFGEIQKIFANYCKSIGGITAEDAVEMTMTEFKKLVKDVHLETRDFKFDVMQNLFKKANALNNNAAHFQRKQEAGNSDVKQGVGSKVRTLEQNSKRRSMRAHGQRDQEMDNELVLYEFVELLVRIAFWRANPYHGLLKLATKLIPLPDCLYSLLHEVILPNAKRDETFAFKERLRQDAHLQAALRQAEPRLRSWFNVHTQSMWLREQRRALQFQQWQDLMKRGWGSRGPLSAQPQVGFCPGQLVGTWEINQDSEITGDERCRNRHSCALSFPTIKLAFIASQSLDQMTVGQAKSTDEFCTLEYSEFEECLARCALDKYRSVKGMRDPAMITAFVANLLGEENTEESMNTATLIRYPRFEWRREAQPLEGQPLREFKRWLGVWQRLELNDLFYFPIWEKEVHDCLQRHFHALSLIFLAYARSALGSDSAEDATEMEMAEFYDFVQECRLETKLINFDMMTNQFIKVNAVNSAAAREQHHDIRRSAGTKMDGKAAELERVKGNNDGTEAVKDQELVLYEFVGLLVRIAFQRANPTFGNFGNKKPVVHLPGCLERMLVDEVLPRARQDSSVVFRQTVMQELSVLKVLEQYGEKLRVWYNNATSNDTAYFDRSEQMGMEQWLRICDQMDLVGIWRCYRESDITGDPATKTEYQWSLSMLQVKLNFADSQDKLGELGAAKASAGESITTLSFQEWLENLARCGVDKYRAVKDIGPAQAVAGFIQNVLNEASPDQVVLAATRISAKPYDAQRLARKLSTDTDADLAKWLDCWSRIELMDMHLWPTWDKEVHDILHPLFKELQLIFLAYTRSISEDSAEDAMEMSMDEFHDFVVDVGLETKKYKFEVMQNQFVKANATNVAQVRQQRVESRRDAQAKGFDREVKSLEKTAYNTDRAGKVKQGTDGQEVKKDAELVLYEWLNMLVRIAFWRANPDFGLWVDKDGDGVKDQEDHVPVPMALSEMLNKLVLPRAKRENSAAFRQKEMRESSVRSALHSVRPRLKVWYTDLQQSALSTDNDTKLGFEEWVKAIRMPHEPTAERPRTDLCGEWEVEQISEITGDPSTRGTQIKCRLSVPTCKAAFMDSQKVEQLGVGQAAANSAQTVLSFDEFIECIARCAIAKYFAVKQMDNGQKILAFVRNLVGEASEETCMLECTAIKAVRYDLAKSKPLPGESAAEHAAFVEAFRKCRLDGVYGWPLWEEEVHKSLHLVFAELSSIFRAYSKSLGEAKDSATARTMSLEEFHDFVVDVGLETDNGAPFNFELMKPLFLEANKSGKGMAGPEADAELEMHEFMSVLVRVCFWRLNPEYGEVTMEHQSELLPVPQCLRQAFDEHILPLARRDDAEQFRLEVMTDPGVRQALYEFRPRLQRWFAEFATADGDTGDGEARVSMGSWIKALESLQGIGTFVCERTSDMVGDERAGDMLRCRLSSPQARGNFVMSQRETGDKGQDTTLDFDELLECIARCGVDKYRGIVQMKLGAKVRAMVGNLLGDVTEEVAMEKATHVSVPRFDLHAEPKPPGLADEQHAEWKHMWSQMSLSDLHGFPLWEREVYQMLQSNLGSLKSIFAAYAASSPEGDSSSMDFEELHDFVIETSLPIEGYGWLAMKRQYLEANLRSNDEVLELHEFLVFLVRVSFYRANPRYGLRIGAAAGAKNDGIGGNLALSAGHAALKGQGQRGGQRNPALGPVLGRETARRGSTGAQREQDASAIEMPLPGCLFDMLNGCVMPHARRDGDVQYFTETILPSKDVREALRENAHDLANWYELVSQGMDHLNLNQWIRALDGAQMITDLCIKNYVVRTSQPSARAAFIASAKNPQNGLTPHELPPCVARLACDKYRAVDALSHGGKVRAFIKNLFGVADEQEVLTAVPEAPPIKGRSSMKALETAPTEGAYPARKVGGAPTTPPAGAAGEGPTGAAWSHLGAAGGAAPSWSHQFSHEFPDLESAQAAAAAVLDAEALLDVLDQSGTGIIMIAELIEALCEHHPVMAEALQSTAGTILFNSLNKRGDDSITRAEVHEAFAQAILKHPPLQDVVSKVGR</sequence>
<comment type="subcellular location">
    <subcellularLocation>
        <location evidence="1">Cell projection</location>
    </subcellularLocation>
</comment>
<feature type="compositionally biased region" description="Low complexity" evidence="3">
    <location>
        <begin position="63"/>
        <end position="78"/>
    </location>
</feature>
<feature type="compositionally biased region" description="Basic and acidic residues" evidence="3">
    <location>
        <begin position="84"/>
        <end position="93"/>
    </location>
</feature>
<dbReference type="PANTHER" id="PTHR46613">
    <property type="entry name" value="RADIAL SPOKE HEAD 10 HOMOLOG B-RELATED"/>
    <property type="match status" value="1"/>
</dbReference>
<proteinExistence type="predicted"/>
<evidence type="ECO:0000313" key="5">
    <source>
        <dbReference type="Proteomes" id="UP000037460"/>
    </source>
</evidence>
<feature type="region of interest" description="Disordered" evidence="3">
    <location>
        <begin position="3324"/>
        <end position="3350"/>
    </location>
</feature>
<dbReference type="EMBL" id="JWZX01002443">
    <property type="protein sequence ID" value="KOO29259.1"/>
    <property type="molecule type" value="Genomic_DNA"/>
</dbReference>
<keyword evidence="5" id="KW-1185">Reference proteome</keyword>
<evidence type="ECO:0000256" key="3">
    <source>
        <dbReference type="SAM" id="MobiDB-lite"/>
    </source>
</evidence>
<feature type="compositionally biased region" description="Low complexity" evidence="3">
    <location>
        <begin position="94"/>
        <end position="112"/>
    </location>
</feature>
<evidence type="ECO:0000256" key="1">
    <source>
        <dbReference type="ARBA" id="ARBA00004316"/>
    </source>
</evidence>
<feature type="compositionally biased region" description="Low complexity" evidence="3">
    <location>
        <begin position="3335"/>
        <end position="3345"/>
    </location>
</feature>
<evidence type="ECO:0000256" key="2">
    <source>
        <dbReference type="ARBA" id="ARBA00023273"/>
    </source>
</evidence>
<feature type="region of interest" description="Disordered" evidence="3">
    <location>
        <begin position="3107"/>
        <end position="3141"/>
    </location>
</feature>
<keyword evidence="2" id="KW-0966">Cell projection</keyword>
<accession>A0A0M0JRM9</accession>
<protein>
    <submittedName>
        <fullName evidence="4">Uncharacterized protein</fullName>
    </submittedName>
</protein>
<name>A0A0M0JRM9_9EUKA</name>